<dbReference type="PANTHER" id="PTHR30027:SF3">
    <property type="entry name" value="16S RRNA (URACIL(1498)-N(3))-METHYLTRANSFERASE"/>
    <property type="match status" value="1"/>
</dbReference>
<dbReference type="OMA" id="KIYHYLV"/>
<accession>A0A0C1EPW4</accession>
<evidence type="ECO:0000313" key="13">
    <source>
        <dbReference type="EMBL" id="KIA78279.1"/>
    </source>
</evidence>
<dbReference type="GO" id="GO:0070475">
    <property type="term" value="P:rRNA base methylation"/>
    <property type="evidence" value="ECO:0007669"/>
    <property type="project" value="TreeGrafter"/>
</dbReference>
<dbReference type="Pfam" id="PF20260">
    <property type="entry name" value="PUA_4"/>
    <property type="match status" value="1"/>
</dbReference>
<dbReference type="InterPro" id="IPR029028">
    <property type="entry name" value="Alpha/beta_knot_MTases"/>
</dbReference>
<dbReference type="GO" id="GO:0070042">
    <property type="term" value="F:rRNA (uridine-N3-)-methyltransferase activity"/>
    <property type="evidence" value="ECO:0007669"/>
    <property type="project" value="TreeGrafter"/>
</dbReference>
<comment type="caution">
    <text evidence="13">The sequence shown here is derived from an EMBL/GenBank/DDBJ whole genome shotgun (WGS) entry which is preliminary data.</text>
</comment>
<evidence type="ECO:0000313" key="14">
    <source>
        <dbReference type="Proteomes" id="UP000031307"/>
    </source>
</evidence>
<keyword evidence="4 10" id="KW-0698">rRNA processing</keyword>
<comment type="catalytic activity">
    <reaction evidence="9 10">
        <text>uridine(1498) in 16S rRNA + S-adenosyl-L-methionine = N(3)-methyluridine(1498) in 16S rRNA + S-adenosyl-L-homocysteine + H(+)</text>
        <dbReference type="Rhea" id="RHEA:42920"/>
        <dbReference type="Rhea" id="RHEA-COMP:10283"/>
        <dbReference type="Rhea" id="RHEA-COMP:10284"/>
        <dbReference type="ChEBI" id="CHEBI:15378"/>
        <dbReference type="ChEBI" id="CHEBI:57856"/>
        <dbReference type="ChEBI" id="CHEBI:59789"/>
        <dbReference type="ChEBI" id="CHEBI:65315"/>
        <dbReference type="ChEBI" id="CHEBI:74502"/>
        <dbReference type="EC" id="2.1.1.193"/>
    </reaction>
</comment>
<evidence type="ECO:0000256" key="1">
    <source>
        <dbReference type="ARBA" id="ARBA00004496"/>
    </source>
</evidence>
<dbReference type="InterPro" id="IPR029026">
    <property type="entry name" value="tRNA_m1G_MTases_N"/>
</dbReference>
<evidence type="ECO:0000256" key="6">
    <source>
        <dbReference type="ARBA" id="ARBA00022679"/>
    </source>
</evidence>
<keyword evidence="3 10" id="KW-0963">Cytoplasm</keyword>
<feature type="domain" description="Ribosomal RNA small subunit methyltransferase E methyltransferase" evidence="11">
    <location>
        <begin position="75"/>
        <end position="234"/>
    </location>
</feature>
<protein>
    <recommendedName>
        <fullName evidence="10">Ribosomal RNA small subunit methyltransferase E</fullName>
        <ecNumber evidence="10">2.1.1.193</ecNumber>
    </recommendedName>
</protein>
<dbReference type="Pfam" id="PF04452">
    <property type="entry name" value="Methyltrans_RNA"/>
    <property type="match status" value="1"/>
</dbReference>
<evidence type="ECO:0000256" key="5">
    <source>
        <dbReference type="ARBA" id="ARBA00022603"/>
    </source>
</evidence>
<dbReference type="EC" id="2.1.1.193" evidence="10"/>
<dbReference type="Proteomes" id="UP000031307">
    <property type="component" value="Unassembled WGS sequence"/>
</dbReference>
<evidence type="ECO:0000256" key="10">
    <source>
        <dbReference type="PIRNR" id="PIRNR015601"/>
    </source>
</evidence>
<evidence type="ECO:0000256" key="2">
    <source>
        <dbReference type="ARBA" id="ARBA00005528"/>
    </source>
</evidence>
<dbReference type="InterPro" id="IPR006700">
    <property type="entry name" value="RsmE"/>
</dbReference>
<dbReference type="SUPFAM" id="SSF75217">
    <property type="entry name" value="alpha/beta knot"/>
    <property type="match status" value="1"/>
</dbReference>
<dbReference type="EMBL" id="JSAM01000028">
    <property type="protein sequence ID" value="KIA78279.1"/>
    <property type="molecule type" value="Genomic_DNA"/>
</dbReference>
<evidence type="ECO:0000259" key="11">
    <source>
        <dbReference type="Pfam" id="PF04452"/>
    </source>
</evidence>
<proteinExistence type="inferred from homology"/>
<evidence type="ECO:0000256" key="7">
    <source>
        <dbReference type="ARBA" id="ARBA00022691"/>
    </source>
</evidence>
<comment type="function">
    <text evidence="8 10">Specifically methylates the N3 position of the uracil ring of uridine 1498 (m3U1498) in 16S rRNA. Acts on the fully assembled 30S ribosomal subunit.</text>
</comment>
<sequence length="241" mass="27444">MPAERYYIPQPFQKGSELIIEGQEFHHLVHVMRTQVGESVEVVNGEGGFGHAVLEHLEKKRAIFRVEETVQHPKPAFEVILAQAIPKINRLDFILEKGTELGMTQFWLFPSQRGERKQLTEHQIERMRALSIAAMKQCGSFYLPTILMKPPLEKWERNLPLPALFGNVQPDAPSCVEKLKQERFQNGVIFFVGPESGFSYEEEKTLQALDVEGVKLHPHILRTDTAAIAALCAITQQRLHV</sequence>
<dbReference type="Gene3D" id="3.40.1280.10">
    <property type="match status" value="1"/>
</dbReference>
<dbReference type="PATRIC" id="fig|83552.4.peg.508"/>
<dbReference type="PANTHER" id="PTHR30027">
    <property type="entry name" value="RIBOSOMAL RNA SMALL SUBUNIT METHYLTRANSFERASE E"/>
    <property type="match status" value="1"/>
</dbReference>
<dbReference type="GO" id="GO:0005737">
    <property type="term" value="C:cytoplasm"/>
    <property type="evidence" value="ECO:0007669"/>
    <property type="project" value="UniProtKB-SubCell"/>
</dbReference>
<dbReference type="CDD" id="cd18084">
    <property type="entry name" value="RsmE-like"/>
    <property type="match status" value="1"/>
</dbReference>
<dbReference type="NCBIfam" id="TIGR00046">
    <property type="entry name" value="RsmE family RNA methyltransferase"/>
    <property type="match status" value="1"/>
</dbReference>
<keyword evidence="5 10" id="KW-0489">Methyltransferase</keyword>
<keyword evidence="6 10" id="KW-0808">Transferase</keyword>
<gene>
    <name evidence="13" type="ORF">DB43_EI00240</name>
</gene>
<evidence type="ECO:0000259" key="12">
    <source>
        <dbReference type="Pfam" id="PF20260"/>
    </source>
</evidence>
<keyword evidence="7 10" id="KW-0949">S-adenosyl-L-methionine</keyword>
<evidence type="ECO:0000256" key="4">
    <source>
        <dbReference type="ARBA" id="ARBA00022552"/>
    </source>
</evidence>
<reference evidence="13 14" key="1">
    <citation type="journal article" date="2014" name="Mol. Biol. Evol.">
        <title>Massive expansion of Ubiquitination-related gene families within the Chlamydiae.</title>
        <authorList>
            <person name="Domman D."/>
            <person name="Collingro A."/>
            <person name="Lagkouvardos I."/>
            <person name="Gehre L."/>
            <person name="Weinmaier T."/>
            <person name="Rattei T."/>
            <person name="Subtil A."/>
            <person name="Horn M."/>
        </authorList>
    </citation>
    <scope>NUCLEOTIDE SEQUENCE [LARGE SCALE GENOMIC DNA]</scope>
    <source>
        <strain evidence="13 14">OEW1</strain>
    </source>
</reference>
<dbReference type="AlphaFoldDB" id="A0A0C1EPW4"/>
<name>A0A0C1EPW4_9BACT</name>
<evidence type="ECO:0000256" key="9">
    <source>
        <dbReference type="ARBA" id="ARBA00047944"/>
    </source>
</evidence>
<dbReference type="InterPro" id="IPR046887">
    <property type="entry name" value="RsmE_PUA-like"/>
</dbReference>
<dbReference type="SUPFAM" id="SSF88697">
    <property type="entry name" value="PUA domain-like"/>
    <property type="match status" value="1"/>
</dbReference>
<evidence type="ECO:0000256" key="3">
    <source>
        <dbReference type="ARBA" id="ARBA00022490"/>
    </source>
</evidence>
<dbReference type="PIRSF" id="PIRSF015601">
    <property type="entry name" value="MTase_slr0722"/>
    <property type="match status" value="1"/>
</dbReference>
<evidence type="ECO:0000256" key="8">
    <source>
        <dbReference type="ARBA" id="ARBA00025699"/>
    </source>
</evidence>
<feature type="domain" description="Ribosomal RNA small subunit methyltransferase E PUA-like" evidence="12">
    <location>
        <begin position="20"/>
        <end position="66"/>
    </location>
</feature>
<dbReference type="InterPro" id="IPR015947">
    <property type="entry name" value="PUA-like_sf"/>
</dbReference>
<comment type="subcellular location">
    <subcellularLocation>
        <location evidence="1 10">Cytoplasm</location>
    </subcellularLocation>
</comment>
<comment type="similarity">
    <text evidence="2 10">Belongs to the RNA methyltransferase RsmE family.</text>
</comment>
<organism evidence="13 14">
    <name type="scientific">Parachlamydia acanthamoebae</name>
    <dbReference type="NCBI Taxonomy" id="83552"/>
    <lineage>
        <taxon>Bacteria</taxon>
        <taxon>Pseudomonadati</taxon>
        <taxon>Chlamydiota</taxon>
        <taxon>Chlamydiia</taxon>
        <taxon>Parachlamydiales</taxon>
        <taxon>Parachlamydiaceae</taxon>
        <taxon>Parachlamydia</taxon>
    </lineage>
</organism>
<dbReference type="RefSeq" id="WP_006341636.1">
    <property type="nucleotide sequence ID" value="NZ_BAWW01000007.1"/>
</dbReference>
<dbReference type="InterPro" id="IPR046886">
    <property type="entry name" value="RsmE_MTase_dom"/>
</dbReference>